<dbReference type="EMBL" id="JAAGRR010000169">
    <property type="protein sequence ID" value="NDY43425.1"/>
    <property type="molecule type" value="Genomic_DNA"/>
</dbReference>
<dbReference type="AlphaFoldDB" id="A0A6N9TQ78"/>
<dbReference type="RefSeq" id="WP_163299605.1">
    <property type="nucleotide sequence ID" value="NZ_JAAGRR010000169.1"/>
</dbReference>
<name>A0A6N9TQ78_DISTH</name>
<gene>
    <name evidence="1" type="ORF">G3N55_11305</name>
</gene>
<proteinExistence type="predicted"/>
<sequence>MYTPDTEPRYALDRLESAIDEAESLAFQIDVIHSFEERGWALYEIGMAAPLASFLELKPVVEAGRAWYGLNFRSRYIPLPLVPDDTNWPKVRDLAFALVSQGRGPYFVDLEETDDGRIQPVGVYLVDSVILDPPLLRLVIDRNLSRIKDPARIPDFEGEAGLEVPIHLADLWKIRRQLMLACRGRPPGGGRYLAPAAS</sequence>
<dbReference type="Proteomes" id="UP000469346">
    <property type="component" value="Unassembled WGS sequence"/>
</dbReference>
<reference evidence="1 2" key="1">
    <citation type="submission" date="2020-02" db="EMBL/GenBank/DDBJ databases">
        <title>Comparative genomics of sulfur disproportionating microorganisms.</title>
        <authorList>
            <person name="Ward L.M."/>
            <person name="Bertran E."/>
            <person name="Johnston D.T."/>
        </authorList>
    </citation>
    <scope>NUCLEOTIDE SEQUENCE [LARGE SCALE GENOMIC DNA]</scope>
    <source>
        <strain evidence="1 2">DSM 100025</strain>
    </source>
</reference>
<keyword evidence="2" id="KW-1185">Reference proteome</keyword>
<protein>
    <submittedName>
        <fullName evidence="1">Uncharacterized protein</fullName>
    </submittedName>
</protein>
<comment type="caution">
    <text evidence="1">The sequence shown here is derived from an EMBL/GenBank/DDBJ whole genome shotgun (WGS) entry which is preliminary data.</text>
</comment>
<evidence type="ECO:0000313" key="2">
    <source>
        <dbReference type="Proteomes" id="UP000469346"/>
    </source>
</evidence>
<accession>A0A6N9TQ78</accession>
<organism evidence="1 2">
    <name type="scientific">Dissulfurirhabdus thermomarina</name>
    <dbReference type="NCBI Taxonomy" id="1765737"/>
    <lineage>
        <taxon>Bacteria</taxon>
        <taxon>Deltaproteobacteria</taxon>
        <taxon>Dissulfurirhabdaceae</taxon>
        <taxon>Dissulfurirhabdus</taxon>
    </lineage>
</organism>
<evidence type="ECO:0000313" key="1">
    <source>
        <dbReference type="EMBL" id="NDY43425.1"/>
    </source>
</evidence>